<proteinExistence type="predicted"/>
<dbReference type="SUPFAM" id="SSF48652">
    <property type="entry name" value="Tetraspanin"/>
    <property type="match status" value="1"/>
</dbReference>
<keyword evidence="2 5" id="KW-0812">Transmembrane</keyword>
<dbReference type="Pfam" id="PF00335">
    <property type="entry name" value="Tetraspanin"/>
    <property type="match status" value="1"/>
</dbReference>
<feature type="transmembrane region" description="Helical" evidence="5">
    <location>
        <begin position="77"/>
        <end position="98"/>
    </location>
</feature>
<evidence type="ECO:0000313" key="6">
    <source>
        <dbReference type="EMBL" id="THD27216.1"/>
    </source>
</evidence>
<gene>
    <name evidence="6" type="ORF">D915_001954</name>
</gene>
<reference evidence="6" key="1">
    <citation type="submission" date="2019-03" db="EMBL/GenBank/DDBJ databases">
        <title>Improved annotation for the trematode Fasciola hepatica.</title>
        <authorList>
            <person name="Choi Y.-J."/>
            <person name="Martin J."/>
            <person name="Mitreva M."/>
        </authorList>
    </citation>
    <scope>NUCLEOTIDE SEQUENCE [LARGE SCALE GENOMIC DNA]</scope>
</reference>
<evidence type="ECO:0000256" key="5">
    <source>
        <dbReference type="SAM" id="Phobius"/>
    </source>
</evidence>
<evidence type="ECO:0000256" key="1">
    <source>
        <dbReference type="ARBA" id="ARBA00004141"/>
    </source>
</evidence>
<feature type="transmembrane region" description="Helical" evidence="5">
    <location>
        <begin position="105"/>
        <end position="130"/>
    </location>
</feature>
<evidence type="ECO:0000256" key="4">
    <source>
        <dbReference type="ARBA" id="ARBA00023136"/>
    </source>
</evidence>
<dbReference type="GO" id="GO:0005886">
    <property type="term" value="C:plasma membrane"/>
    <property type="evidence" value="ECO:0007669"/>
    <property type="project" value="TreeGrafter"/>
</dbReference>
<sequence length="275" mass="29846">MLCNFPCRIVLIVINTVTFIAGAALLIVGALLIWGKGAVNAILTQFLTPLLKIIHVSPDATQITELLSRILTTTAPIGMALLCLGAACAIVSLIGYCGACCNYKIILYLYAALIGVLALAVLIIIIVYFAKREAFGEIVVNLYAKSVNAYVSMQANTVDSLIVGLIQPPLHCCGVDSKDDFKNMSKTDTYNGQNYENLQYPVPCCMMNDKYAITGPNCPQSFTTDNSYINQTCRVPLTSQFLTYMNYAAYGLIATFGILIALMLFTILTVCIDVI</sequence>
<name>A0A4E0RHJ3_FASHE</name>
<dbReference type="AlphaFoldDB" id="A0A4E0RHJ3"/>
<evidence type="ECO:0000256" key="3">
    <source>
        <dbReference type="ARBA" id="ARBA00022989"/>
    </source>
</evidence>
<keyword evidence="7" id="KW-1185">Reference proteome</keyword>
<evidence type="ECO:0000256" key="2">
    <source>
        <dbReference type="ARBA" id="ARBA00022692"/>
    </source>
</evidence>
<dbReference type="EMBL" id="JXXN02000492">
    <property type="protein sequence ID" value="THD27216.1"/>
    <property type="molecule type" value="Genomic_DNA"/>
</dbReference>
<accession>A0A4E0RHJ3</accession>
<dbReference type="InterPro" id="IPR008952">
    <property type="entry name" value="Tetraspanin_EC2_sf"/>
</dbReference>
<feature type="transmembrane region" description="Helical" evidence="5">
    <location>
        <begin position="12"/>
        <end position="34"/>
    </location>
</feature>
<keyword evidence="3 5" id="KW-1133">Transmembrane helix</keyword>
<dbReference type="CDD" id="cd03156">
    <property type="entry name" value="uroplakin_I_like_LEL"/>
    <property type="match status" value="1"/>
</dbReference>
<organism evidence="6 7">
    <name type="scientific">Fasciola hepatica</name>
    <name type="common">Liver fluke</name>
    <dbReference type="NCBI Taxonomy" id="6192"/>
    <lineage>
        <taxon>Eukaryota</taxon>
        <taxon>Metazoa</taxon>
        <taxon>Spiralia</taxon>
        <taxon>Lophotrochozoa</taxon>
        <taxon>Platyhelminthes</taxon>
        <taxon>Trematoda</taxon>
        <taxon>Digenea</taxon>
        <taxon>Plagiorchiida</taxon>
        <taxon>Echinostomata</taxon>
        <taxon>Echinostomatoidea</taxon>
        <taxon>Fasciolidae</taxon>
        <taxon>Fasciola</taxon>
    </lineage>
</organism>
<dbReference type="InterPro" id="IPR018499">
    <property type="entry name" value="Tetraspanin/Peripherin"/>
</dbReference>
<keyword evidence="4 5" id="KW-0472">Membrane</keyword>
<dbReference type="Proteomes" id="UP000230066">
    <property type="component" value="Unassembled WGS sequence"/>
</dbReference>
<dbReference type="PANTHER" id="PTHR19282">
    <property type="entry name" value="TETRASPANIN"/>
    <property type="match status" value="1"/>
</dbReference>
<comment type="caution">
    <text evidence="6">The sequence shown here is derived from an EMBL/GenBank/DDBJ whole genome shotgun (WGS) entry which is preliminary data.</text>
</comment>
<protein>
    <submittedName>
        <fullName evidence="6">Tetraspanin-CD63 receptor</fullName>
    </submittedName>
</protein>
<comment type="subcellular location">
    <subcellularLocation>
        <location evidence="1">Membrane</location>
        <topology evidence="1">Multi-pass membrane protein</topology>
    </subcellularLocation>
</comment>
<dbReference type="PANTHER" id="PTHR19282:SF544">
    <property type="entry name" value="TETRASPANIN"/>
    <property type="match status" value="1"/>
</dbReference>
<feature type="transmembrane region" description="Helical" evidence="5">
    <location>
        <begin position="247"/>
        <end position="272"/>
    </location>
</feature>
<evidence type="ECO:0000313" key="7">
    <source>
        <dbReference type="Proteomes" id="UP000230066"/>
    </source>
</evidence>
<keyword evidence="6" id="KW-0675">Receptor</keyword>